<evidence type="ECO:0000313" key="2">
    <source>
        <dbReference type="EMBL" id="KAH9824622.1"/>
    </source>
</evidence>
<keyword evidence="3" id="KW-1185">Reference proteome</keyword>
<keyword evidence="1" id="KW-0175">Coiled coil</keyword>
<evidence type="ECO:0000313" key="3">
    <source>
        <dbReference type="Proteomes" id="UP001138500"/>
    </source>
</evidence>
<comment type="caution">
    <text evidence="2">The sequence shown here is derived from an EMBL/GenBank/DDBJ whole genome shotgun (WGS) entry which is preliminary data.</text>
</comment>
<dbReference type="Proteomes" id="UP001138500">
    <property type="component" value="Unassembled WGS sequence"/>
</dbReference>
<name>A0A9W7SMP2_9PEZI</name>
<dbReference type="EMBL" id="RIBY02002134">
    <property type="protein sequence ID" value="KAH9824622.1"/>
    <property type="molecule type" value="Genomic_DNA"/>
</dbReference>
<reference evidence="2 3" key="1">
    <citation type="journal article" date="2018" name="IMA Fungus">
        <title>IMA Genome-F 10: Nine draft genome sequences of Claviceps purpurea s.lat., including C. arundinis, C. humidiphila, and C. cf. spartinae, pseudomolecules for the pitch canker pathogen Fusarium circinatum, draft genome of Davidsoniella eucalypti, Grosmannia galeiformis, Quambalaria eucalypti, and Teratosphaeria destructans.</title>
        <authorList>
            <person name="Wingfield B.D."/>
            <person name="Liu M."/>
            <person name="Nguyen H.D."/>
            <person name="Lane F.A."/>
            <person name="Morgan S.W."/>
            <person name="De Vos L."/>
            <person name="Wilken P.M."/>
            <person name="Duong T.A."/>
            <person name="Aylward J."/>
            <person name="Coetzee M.P."/>
            <person name="Dadej K."/>
            <person name="De Beer Z.W."/>
            <person name="Findlay W."/>
            <person name="Havenga M."/>
            <person name="Kolarik M."/>
            <person name="Menzies J.G."/>
            <person name="Naidoo K."/>
            <person name="Pochopski O."/>
            <person name="Shoukouhi P."/>
            <person name="Santana Q.C."/>
            <person name="Seifert K.A."/>
            <person name="Soal N."/>
            <person name="Steenkamp E.T."/>
            <person name="Tatham C.T."/>
            <person name="van der Nest M.A."/>
            <person name="Wingfield M.J."/>
        </authorList>
    </citation>
    <scope>NUCLEOTIDE SEQUENCE [LARGE SCALE GENOMIC DNA]</scope>
    <source>
        <strain evidence="2">CMW44962</strain>
    </source>
</reference>
<reference evidence="2 3" key="2">
    <citation type="journal article" date="2021" name="Curr. Genet.">
        <title>Genetic response to nitrogen starvation in the aggressive Eucalyptus foliar pathogen Teratosphaeria destructans.</title>
        <authorList>
            <person name="Havenga M."/>
            <person name="Wingfield B.D."/>
            <person name="Wingfield M.J."/>
            <person name="Dreyer L.L."/>
            <person name="Roets F."/>
            <person name="Aylward J."/>
        </authorList>
    </citation>
    <scope>NUCLEOTIDE SEQUENCE [LARGE SCALE GENOMIC DNA]</scope>
    <source>
        <strain evidence="2">CMW44962</strain>
    </source>
</reference>
<feature type="coiled-coil region" evidence="1">
    <location>
        <begin position="57"/>
        <end position="84"/>
    </location>
</feature>
<protein>
    <submittedName>
        <fullName evidence="2">Uncharacterized protein</fullName>
    </submittedName>
</protein>
<proteinExistence type="predicted"/>
<gene>
    <name evidence="2" type="ORF">Tdes44962_MAKER04304</name>
</gene>
<dbReference type="AlphaFoldDB" id="A0A9W7SMP2"/>
<evidence type="ECO:0000256" key="1">
    <source>
        <dbReference type="SAM" id="Coils"/>
    </source>
</evidence>
<sequence>MAGPRFEAAYRKLRRGLTAEIQRQIDAQTGIHPTSGAYSQYSAVPGHSQILTSPGKRKRQSSEVAGIQNEVQRLKALVAEVQTTPTTAEPVGTLATLSPPKPTYKDLSAAARVAFWTRRLNKDVIVWWYARFAGVVDVAATMRDPAMRLFLMDRMIRACDNVFNFVIGIELANEELRANADIQLRSSSGFDLETADFIQAFKDHSSDYKRRNPTAEIDKLEKIMVPAEIATRLDV</sequence>
<organism evidence="2 3">
    <name type="scientific">Teratosphaeria destructans</name>
    <dbReference type="NCBI Taxonomy" id="418781"/>
    <lineage>
        <taxon>Eukaryota</taxon>
        <taxon>Fungi</taxon>
        <taxon>Dikarya</taxon>
        <taxon>Ascomycota</taxon>
        <taxon>Pezizomycotina</taxon>
        <taxon>Dothideomycetes</taxon>
        <taxon>Dothideomycetidae</taxon>
        <taxon>Mycosphaerellales</taxon>
        <taxon>Teratosphaeriaceae</taxon>
        <taxon>Teratosphaeria</taxon>
    </lineage>
</organism>
<accession>A0A9W7SMP2</accession>